<dbReference type="InterPro" id="IPR014729">
    <property type="entry name" value="Rossmann-like_a/b/a_fold"/>
</dbReference>
<dbReference type="PANTHER" id="PTHR43284:SF1">
    <property type="entry name" value="ASPARAGINE SYNTHETASE"/>
    <property type="match status" value="1"/>
</dbReference>
<dbReference type="STRING" id="1538463.B0T36_25005"/>
<dbReference type="Gene3D" id="3.60.20.10">
    <property type="entry name" value="Glutamine Phosphoribosylpyrophosphate, subunit 1, domain 1"/>
    <property type="match status" value="1"/>
</dbReference>
<dbReference type="GO" id="GO:0005524">
    <property type="term" value="F:ATP binding"/>
    <property type="evidence" value="ECO:0007669"/>
    <property type="project" value="UniProtKB-KW"/>
</dbReference>
<keyword evidence="9" id="KW-0028">Amino-acid biosynthesis</keyword>
<dbReference type="InterPro" id="IPR001962">
    <property type="entry name" value="Asn_synthase"/>
</dbReference>
<sequence length="605" mass="67327">MCGITGFVSWSGLHRDGHAVVARMTEQLQHRGPDGSGCWTSTHAAFGHTRLSIIDLAHGAQPMTLGDRPGHRLVLTYNGELYNFRALRSTLQSHGRVFHTDSDTEVVLQAFAEWGPQCVDRFTGMFAFAIWDEHAHRLTLARDPLGVKPLFYLDDGAQVLFGSEEKTILVHPTVEPVLDETGVAELFCMAPMVNRDRAVLRGFRQVEPGHIMTFGPHGSVSRCYWRLEARPHRADAAATATRVRELLQESVSGQLVSDVRVGAMLSGGVDSSALSAMAMAEYTGGPLATYDIDFAPGDTNYSSSALHIDRDAPWAAKVAAHIGSHHSTCIVDTDDLLAAEGHTLRIWGRPMHRPANVSLYLLFRHIRDTGTTVVVGGEGADEAFAGYAWWRSTAADGFAWQDVFRESVGLLRPEFASSPRFRDYARDSHATARARVPRLSTDSPDDRRAREISWMTYTFYLDYLLHRVDRMSMAAGVEARVPFCDHELVQYAWNVPWELKNHGGIEKGILRMAIADLLPNEVTYRRKSGYPMAQTASYQRAQYDAARAVLADRHAPVWQIVDPSAVTDIVGRSGVANNSDWTDLNRIAYVLETDSWLRDLRVRVL</sequence>
<evidence type="ECO:0000256" key="5">
    <source>
        <dbReference type="ARBA" id="ARBA00022840"/>
    </source>
</evidence>
<keyword evidence="5 10" id="KW-0067">ATP-binding</keyword>
<dbReference type="Proteomes" id="UP000188836">
    <property type="component" value="Unassembled WGS sequence"/>
</dbReference>
<keyword evidence="4 10" id="KW-0547">Nucleotide-binding</keyword>
<evidence type="ECO:0000313" key="13">
    <source>
        <dbReference type="EMBL" id="ONM46267.1"/>
    </source>
</evidence>
<dbReference type="OrthoDB" id="9763290at2"/>
<keyword evidence="6 9" id="KW-0061">Asparagine biosynthesis</keyword>
<comment type="catalytic activity">
    <reaction evidence="8">
        <text>L-aspartate + L-glutamine + ATP + H2O = L-asparagine + L-glutamate + AMP + diphosphate + H(+)</text>
        <dbReference type="Rhea" id="RHEA:12228"/>
        <dbReference type="ChEBI" id="CHEBI:15377"/>
        <dbReference type="ChEBI" id="CHEBI:15378"/>
        <dbReference type="ChEBI" id="CHEBI:29985"/>
        <dbReference type="ChEBI" id="CHEBI:29991"/>
        <dbReference type="ChEBI" id="CHEBI:30616"/>
        <dbReference type="ChEBI" id="CHEBI:33019"/>
        <dbReference type="ChEBI" id="CHEBI:58048"/>
        <dbReference type="ChEBI" id="CHEBI:58359"/>
        <dbReference type="ChEBI" id="CHEBI:456215"/>
        <dbReference type="EC" id="6.3.5.4"/>
    </reaction>
</comment>
<keyword evidence="7 9" id="KW-0315">Glutamine amidotransferase</keyword>
<evidence type="ECO:0000259" key="12">
    <source>
        <dbReference type="PROSITE" id="PS51278"/>
    </source>
</evidence>
<evidence type="ECO:0000256" key="11">
    <source>
        <dbReference type="PIRSR" id="PIRSR001589-3"/>
    </source>
</evidence>
<feature type="site" description="Important for beta-aspartyl-AMP intermediate formation" evidence="11">
    <location>
        <position position="378"/>
    </location>
</feature>
<comment type="similarity">
    <text evidence="2">Belongs to the asparagine synthetase family.</text>
</comment>
<reference evidence="13 14" key="1">
    <citation type="journal article" date="2016" name="Antonie Van Leeuwenhoek">
        <title>Nocardia donostiensis sp. nov., isolated from human respiratory specimens.</title>
        <authorList>
            <person name="Ercibengoa M."/>
            <person name="Bell M."/>
            <person name="Marimon J.M."/>
            <person name="Humrighouse B."/>
            <person name="Klenk H.P."/>
            <person name="Potter G."/>
            <person name="Perez-Trallero E."/>
        </authorList>
    </citation>
    <scope>NUCLEOTIDE SEQUENCE [LARGE SCALE GENOMIC DNA]</scope>
    <source>
        <strain evidence="13 14">X1655</strain>
    </source>
</reference>
<dbReference type="InterPro" id="IPR006426">
    <property type="entry name" value="Asn_synth_AEB"/>
</dbReference>
<dbReference type="InterPro" id="IPR033738">
    <property type="entry name" value="AsnB_N"/>
</dbReference>
<dbReference type="AlphaFoldDB" id="A0A1V2T9U0"/>
<dbReference type="PANTHER" id="PTHR43284">
    <property type="entry name" value="ASPARAGINE SYNTHETASE (GLUTAMINE-HYDROLYZING)"/>
    <property type="match status" value="1"/>
</dbReference>
<protein>
    <recommendedName>
        <fullName evidence="3">asparagine synthase (glutamine-hydrolyzing)</fullName>
        <ecNumber evidence="3">6.3.5.4</ecNumber>
    </recommendedName>
</protein>
<accession>A0A1V2T9U0</accession>
<name>A0A1V2T9U0_9NOCA</name>
<feature type="binding site" evidence="10">
    <location>
        <position position="292"/>
    </location>
    <ligand>
        <name>ATP</name>
        <dbReference type="ChEBI" id="CHEBI:30616"/>
    </ligand>
</feature>
<organism evidence="13 14">
    <name type="scientific">Nocardia donostiensis</name>
    <dbReference type="NCBI Taxonomy" id="1538463"/>
    <lineage>
        <taxon>Bacteria</taxon>
        <taxon>Bacillati</taxon>
        <taxon>Actinomycetota</taxon>
        <taxon>Actinomycetes</taxon>
        <taxon>Mycobacteriales</taxon>
        <taxon>Nocardiaceae</taxon>
        <taxon>Nocardia</taxon>
    </lineage>
</organism>
<dbReference type="InterPro" id="IPR017932">
    <property type="entry name" value="GATase_2_dom"/>
</dbReference>
<dbReference type="Pfam" id="PF00733">
    <property type="entry name" value="Asn_synthase"/>
    <property type="match status" value="1"/>
</dbReference>
<dbReference type="PROSITE" id="PS51278">
    <property type="entry name" value="GATASE_TYPE_2"/>
    <property type="match status" value="1"/>
</dbReference>
<dbReference type="GO" id="GO:0006529">
    <property type="term" value="P:asparagine biosynthetic process"/>
    <property type="evidence" value="ECO:0007669"/>
    <property type="project" value="UniProtKB-KW"/>
</dbReference>
<feature type="domain" description="Glutamine amidotransferase type-2" evidence="12">
    <location>
        <begin position="2"/>
        <end position="217"/>
    </location>
</feature>
<feature type="active site" description="For GATase activity" evidence="9">
    <location>
        <position position="2"/>
    </location>
</feature>
<evidence type="ECO:0000256" key="1">
    <source>
        <dbReference type="ARBA" id="ARBA00005187"/>
    </source>
</evidence>
<evidence type="ECO:0000256" key="9">
    <source>
        <dbReference type="PIRSR" id="PIRSR001589-1"/>
    </source>
</evidence>
<evidence type="ECO:0000256" key="3">
    <source>
        <dbReference type="ARBA" id="ARBA00012737"/>
    </source>
</evidence>
<dbReference type="SUPFAM" id="SSF52402">
    <property type="entry name" value="Adenine nucleotide alpha hydrolases-like"/>
    <property type="match status" value="1"/>
</dbReference>
<comment type="pathway">
    <text evidence="1">Amino-acid biosynthesis; L-asparagine biosynthesis; L-asparagine from L-aspartate (L-Gln route): step 1/1.</text>
</comment>
<evidence type="ECO:0000256" key="6">
    <source>
        <dbReference type="ARBA" id="ARBA00022888"/>
    </source>
</evidence>
<dbReference type="InterPro" id="IPR051786">
    <property type="entry name" value="ASN_synthetase/amidase"/>
</dbReference>
<dbReference type="PIRSF" id="PIRSF001589">
    <property type="entry name" value="Asn_synthetase_glu-h"/>
    <property type="match status" value="1"/>
</dbReference>
<gene>
    <name evidence="13" type="ORF">B0T46_24150</name>
</gene>
<dbReference type="EC" id="6.3.5.4" evidence="3"/>
<keyword evidence="14" id="KW-1185">Reference proteome</keyword>
<dbReference type="GO" id="GO:0004066">
    <property type="term" value="F:asparagine synthase (glutamine-hydrolyzing) activity"/>
    <property type="evidence" value="ECO:0007669"/>
    <property type="project" value="UniProtKB-EC"/>
</dbReference>
<evidence type="ECO:0000256" key="4">
    <source>
        <dbReference type="ARBA" id="ARBA00022741"/>
    </source>
</evidence>
<comment type="caution">
    <text evidence="13">The sequence shown here is derived from an EMBL/GenBank/DDBJ whole genome shotgun (WGS) entry which is preliminary data.</text>
</comment>
<dbReference type="CDD" id="cd00712">
    <property type="entry name" value="AsnB"/>
    <property type="match status" value="1"/>
</dbReference>
<dbReference type="InterPro" id="IPR029055">
    <property type="entry name" value="Ntn_hydrolases_N"/>
</dbReference>
<dbReference type="Gene3D" id="3.40.50.620">
    <property type="entry name" value="HUPs"/>
    <property type="match status" value="1"/>
</dbReference>
<evidence type="ECO:0000256" key="2">
    <source>
        <dbReference type="ARBA" id="ARBA00005752"/>
    </source>
</evidence>
<dbReference type="CDD" id="cd01991">
    <property type="entry name" value="Asn_synthase_B_C"/>
    <property type="match status" value="1"/>
</dbReference>
<evidence type="ECO:0000256" key="8">
    <source>
        <dbReference type="ARBA" id="ARBA00048741"/>
    </source>
</evidence>
<dbReference type="SUPFAM" id="SSF56235">
    <property type="entry name" value="N-terminal nucleophile aminohydrolases (Ntn hydrolases)"/>
    <property type="match status" value="1"/>
</dbReference>
<evidence type="ECO:0000256" key="10">
    <source>
        <dbReference type="PIRSR" id="PIRSR001589-2"/>
    </source>
</evidence>
<dbReference type="Pfam" id="PF13537">
    <property type="entry name" value="GATase_7"/>
    <property type="match status" value="1"/>
</dbReference>
<feature type="binding site" evidence="10">
    <location>
        <position position="103"/>
    </location>
    <ligand>
        <name>L-glutamine</name>
        <dbReference type="ChEBI" id="CHEBI:58359"/>
    </ligand>
</feature>
<evidence type="ECO:0000313" key="14">
    <source>
        <dbReference type="Proteomes" id="UP000188836"/>
    </source>
</evidence>
<evidence type="ECO:0000256" key="7">
    <source>
        <dbReference type="ARBA" id="ARBA00022962"/>
    </source>
</evidence>
<dbReference type="NCBIfam" id="TIGR01536">
    <property type="entry name" value="asn_synth_AEB"/>
    <property type="match status" value="1"/>
</dbReference>
<dbReference type="EMBL" id="MUMY01000028">
    <property type="protein sequence ID" value="ONM46267.1"/>
    <property type="molecule type" value="Genomic_DNA"/>
</dbReference>
<proteinExistence type="inferred from homology"/>
<dbReference type="RefSeq" id="WP_077121363.1">
    <property type="nucleotide sequence ID" value="NZ_MUKP01000034.1"/>
</dbReference>